<dbReference type="AlphaFoldDB" id="A0A0G1NPC5"/>
<comment type="caution">
    <text evidence="1">The sequence shown here is derived from an EMBL/GenBank/DDBJ whole genome shotgun (WGS) entry which is preliminary data.</text>
</comment>
<dbReference type="Gene3D" id="3.40.50.150">
    <property type="entry name" value="Vaccinia Virus protein VP39"/>
    <property type="match status" value="1"/>
</dbReference>
<evidence type="ECO:0000313" key="2">
    <source>
        <dbReference type="Proteomes" id="UP000034107"/>
    </source>
</evidence>
<accession>A0A0G1NPC5</accession>
<protein>
    <recommendedName>
        <fullName evidence="3">Class I SAM-dependent methyltransferase</fullName>
    </recommendedName>
</protein>
<evidence type="ECO:0008006" key="3">
    <source>
        <dbReference type="Google" id="ProtNLM"/>
    </source>
</evidence>
<dbReference type="EMBL" id="LCLS01000001">
    <property type="protein sequence ID" value="KKU22529.1"/>
    <property type="molecule type" value="Genomic_DNA"/>
</dbReference>
<name>A0A0G1NPC5_9BACT</name>
<dbReference type="InterPro" id="IPR029063">
    <property type="entry name" value="SAM-dependent_MTases_sf"/>
</dbReference>
<reference evidence="1 2" key="1">
    <citation type="journal article" date="2015" name="Nature">
        <title>rRNA introns, odd ribosomes, and small enigmatic genomes across a large radiation of phyla.</title>
        <authorList>
            <person name="Brown C.T."/>
            <person name="Hug L.A."/>
            <person name="Thomas B.C."/>
            <person name="Sharon I."/>
            <person name="Castelle C.J."/>
            <person name="Singh A."/>
            <person name="Wilkins M.J."/>
            <person name="Williams K.H."/>
            <person name="Banfield J.F."/>
        </authorList>
    </citation>
    <scope>NUCLEOTIDE SEQUENCE [LARGE SCALE GENOMIC DNA]</scope>
</reference>
<gene>
    <name evidence="1" type="ORF">UX31_C0001G0047</name>
</gene>
<sequence>MDAAEKRNKLISLAKGVISNPANENEIKYLLHRFALTEEDLIQAYLDWDLSPDSYGNEIYDFVPIRFAMYLHYLLPGSWHEARQDIITNILDDYPSGTIVDVGFGAPQRYIKNLVLKYDNFKLTLCEPYQSAFAFSEILLSYWNSNWRRKITFKKYDMDKDGYVGDFDTYLFLDSIEHSQNPSKYLTSLVKKSPAAAKFIFSLPVEWTTAKSEYINWSSDNEALNWLRSCGLDVHFSKKIEINPEIDVFAEGSHYHQLIVECSKINPGR</sequence>
<organism evidence="1 2">
    <name type="scientific">Candidatus Nomurabacteria bacterium GW2011_GWA1_46_11</name>
    <dbReference type="NCBI Taxonomy" id="1618732"/>
    <lineage>
        <taxon>Bacteria</taxon>
        <taxon>Candidatus Nomuraibacteriota</taxon>
    </lineage>
</organism>
<proteinExistence type="predicted"/>
<dbReference type="SUPFAM" id="SSF53335">
    <property type="entry name" value="S-adenosyl-L-methionine-dependent methyltransferases"/>
    <property type="match status" value="1"/>
</dbReference>
<evidence type="ECO:0000313" key="1">
    <source>
        <dbReference type="EMBL" id="KKU22529.1"/>
    </source>
</evidence>
<dbReference type="Proteomes" id="UP000034107">
    <property type="component" value="Unassembled WGS sequence"/>
</dbReference>